<reference evidence="2" key="1">
    <citation type="journal article" date="2019" name="Int. J. Syst. Evol. Microbiol.">
        <title>The Global Catalogue of Microorganisms (GCM) 10K type strain sequencing project: providing services to taxonomists for standard genome sequencing and annotation.</title>
        <authorList>
            <consortium name="The Broad Institute Genomics Platform"/>
            <consortium name="The Broad Institute Genome Sequencing Center for Infectious Disease"/>
            <person name="Wu L."/>
            <person name="Ma J."/>
        </authorList>
    </citation>
    <scope>NUCLEOTIDE SEQUENCE [LARGE SCALE GENOMIC DNA]</scope>
    <source>
        <strain evidence="2">JCM 18304</strain>
    </source>
</reference>
<dbReference type="PANTHER" id="PTHR34822:SF1">
    <property type="entry name" value="GRPB FAMILY PROTEIN"/>
    <property type="match status" value="1"/>
</dbReference>
<evidence type="ECO:0000313" key="2">
    <source>
        <dbReference type="Proteomes" id="UP001501570"/>
    </source>
</evidence>
<accession>A0ABP9RM09</accession>
<protein>
    <recommendedName>
        <fullName evidence="3">GrpB family protein</fullName>
    </recommendedName>
</protein>
<organism evidence="1 2">
    <name type="scientific">Rugosimonospora acidiphila</name>
    <dbReference type="NCBI Taxonomy" id="556531"/>
    <lineage>
        <taxon>Bacteria</taxon>
        <taxon>Bacillati</taxon>
        <taxon>Actinomycetota</taxon>
        <taxon>Actinomycetes</taxon>
        <taxon>Micromonosporales</taxon>
        <taxon>Micromonosporaceae</taxon>
        <taxon>Rugosimonospora</taxon>
    </lineage>
</organism>
<proteinExistence type="predicted"/>
<evidence type="ECO:0008006" key="3">
    <source>
        <dbReference type="Google" id="ProtNLM"/>
    </source>
</evidence>
<comment type="caution">
    <text evidence="1">The sequence shown here is derived from an EMBL/GenBank/DDBJ whole genome shotgun (WGS) entry which is preliminary data.</text>
</comment>
<keyword evidence="2" id="KW-1185">Reference proteome</keyword>
<dbReference type="Pfam" id="PF04229">
    <property type="entry name" value="GrpB"/>
    <property type="match status" value="1"/>
</dbReference>
<name>A0ABP9RM09_9ACTN</name>
<dbReference type="Gene3D" id="3.30.460.10">
    <property type="entry name" value="Beta Polymerase, domain 2"/>
    <property type="match status" value="1"/>
</dbReference>
<dbReference type="SUPFAM" id="SSF81301">
    <property type="entry name" value="Nucleotidyltransferase"/>
    <property type="match status" value="1"/>
</dbReference>
<dbReference type="EMBL" id="BAABJQ010000002">
    <property type="protein sequence ID" value="GAA5179462.1"/>
    <property type="molecule type" value="Genomic_DNA"/>
</dbReference>
<dbReference type="InterPro" id="IPR007344">
    <property type="entry name" value="GrpB/CoaE"/>
</dbReference>
<dbReference type="PANTHER" id="PTHR34822">
    <property type="entry name" value="GRPB DOMAIN PROTEIN (AFU_ORTHOLOGUE AFUA_1G01530)"/>
    <property type="match status" value="1"/>
</dbReference>
<dbReference type="InterPro" id="IPR043519">
    <property type="entry name" value="NT_sf"/>
</dbReference>
<sequence length="200" mass="22255">MWQGGVMADETNLVLPVSDEPISLRAYDPAWPAQFKHEAGILADALGSHVTGGIHHVGSTAVPGLTAKAIIDIMVGVGDLDSSRPCIDLLAELDYCYAPYRQDVMHWFCKPSPARRTHHLHLVPTGSARFSDVLAFRDYLRTHPHAARQYARLKRELAVRHTHDRDAYTDGKSAMVASITADAYRWLAANDSRRQSERQT</sequence>
<dbReference type="Proteomes" id="UP001501570">
    <property type="component" value="Unassembled WGS sequence"/>
</dbReference>
<gene>
    <name evidence="1" type="ORF">GCM10023322_09500</name>
</gene>
<evidence type="ECO:0000313" key="1">
    <source>
        <dbReference type="EMBL" id="GAA5179462.1"/>
    </source>
</evidence>